<evidence type="ECO:0000313" key="4">
    <source>
        <dbReference type="Proteomes" id="UP000236729"/>
    </source>
</evidence>
<dbReference type="EMBL" id="FOME01000007">
    <property type="protein sequence ID" value="SFD93639.1"/>
    <property type="molecule type" value="Genomic_DNA"/>
</dbReference>
<evidence type="ECO:0000313" key="1">
    <source>
        <dbReference type="EMBL" id="SEG90755.1"/>
    </source>
</evidence>
<organism evidence="1 4">
    <name type="scientific">Saccharopolyspora kobensis</name>
    <dbReference type="NCBI Taxonomy" id="146035"/>
    <lineage>
        <taxon>Bacteria</taxon>
        <taxon>Bacillati</taxon>
        <taxon>Actinomycetota</taxon>
        <taxon>Actinomycetes</taxon>
        <taxon>Pseudonocardiales</taxon>
        <taxon>Pseudonocardiaceae</taxon>
        <taxon>Saccharopolyspora</taxon>
    </lineage>
</organism>
<evidence type="ECO:0000313" key="2">
    <source>
        <dbReference type="EMBL" id="SFD93639.1"/>
    </source>
</evidence>
<dbReference type="NCBIfam" id="TIGR01725">
    <property type="entry name" value="phge_HK97_gp10"/>
    <property type="match status" value="1"/>
</dbReference>
<name>A0A1H6E1F1_9PSEU</name>
<protein>
    <submittedName>
        <fullName evidence="1">Phage protein, HK97 gp10 family</fullName>
    </submittedName>
</protein>
<dbReference type="Proteomes" id="UP000236729">
    <property type="component" value="Unassembled WGS sequence"/>
</dbReference>
<proteinExistence type="predicted"/>
<dbReference type="EMBL" id="FNVB01000008">
    <property type="protein sequence ID" value="SEG90755.1"/>
    <property type="molecule type" value="Genomic_DNA"/>
</dbReference>
<dbReference type="RefSeq" id="WP_177247648.1">
    <property type="nucleotide sequence ID" value="NZ_FNVB01000008.1"/>
</dbReference>
<reference evidence="3 4" key="2">
    <citation type="submission" date="2016-10" db="EMBL/GenBank/DDBJ databases">
        <authorList>
            <person name="Varghese N."/>
            <person name="Submissions S."/>
        </authorList>
    </citation>
    <scope>NUCLEOTIDE SEQUENCE [LARGE SCALE GENOMIC DNA]</scope>
    <source>
        <strain evidence="4">ATCC 20501</strain>
        <strain evidence="2 3">CGMCC 4.3529</strain>
    </source>
</reference>
<dbReference type="AlphaFoldDB" id="A0A1H6E1F1"/>
<reference evidence="1" key="1">
    <citation type="submission" date="2016-10" db="EMBL/GenBank/DDBJ databases">
        <authorList>
            <person name="de Groot N.N."/>
        </authorList>
    </citation>
    <scope>NUCLEOTIDE SEQUENCE [LARGE SCALE GENOMIC DNA]</scope>
    <source>
        <strain evidence="1">ATCC 20501</strain>
    </source>
</reference>
<keyword evidence="3" id="KW-1185">Reference proteome</keyword>
<dbReference type="Proteomes" id="UP000199690">
    <property type="component" value="Unassembled WGS sequence"/>
</dbReference>
<gene>
    <name evidence="1" type="ORF">SAMN02982929_05306</name>
    <name evidence="2" type="ORF">SAMN05216506_107282</name>
</gene>
<accession>A0A1I1WF76</accession>
<evidence type="ECO:0000313" key="3">
    <source>
        <dbReference type="Proteomes" id="UP000199690"/>
    </source>
</evidence>
<dbReference type="InterPro" id="IPR010064">
    <property type="entry name" value="HK97-gp10_tail"/>
</dbReference>
<accession>A0A1H6E1F1</accession>
<dbReference type="Pfam" id="PF04883">
    <property type="entry name" value="HK97-gp10_like"/>
    <property type="match status" value="1"/>
</dbReference>
<sequence>MASTTVSVRGDRRLAKQLAALRVQATEIAADTLKAWGKDVRDEARRRVPVLTGELRKGITIRVQRKAMTATVGTHTGPYYGVFVENGTSRQAAQPFLHPAAAAHSNIRPYVRTALDARLP</sequence>